<dbReference type="CDD" id="cd07326">
    <property type="entry name" value="M56_BlaR1_MecR1_like"/>
    <property type="match status" value="1"/>
</dbReference>
<evidence type="ECO:0000259" key="8">
    <source>
        <dbReference type="Pfam" id="PF01435"/>
    </source>
</evidence>
<dbReference type="InterPro" id="IPR052173">
    <property type="entry name" value="Beta-lactam_resp_regulator"/>
</dbReference>
<keyword evidence="7" id="KW-1133">Transmembrane helix</keyword>
<evidence type="ECO:0000256" key="2">
    <source>
        <dbReference type="ARBA" id="ARBA00022723"/>
    </source>
</evidence>
<keyword evidence="10" id="KW-1185">Reference proteome</keyword>
<organism evidence="9 10">
    <name type="scientific">Saccharomonospora piscinae</name>
    <dbReference type="NCBI Taxonomy" id="687388"/>
    <lineage>
        <taxon>Bacteria</taxon>
        <taxon>Bacillati</taxon>
        <taxon>Actinomycetota</taxon>
        <taxon>Actinomycetes</taxon>
        <taxon>Pseudonocardiales</taxon>
        <taxon>Pseudonocardiaceae</taxon>
        <taxon>Saccharomonospora</taxon>
    </lineage>
</organism>
<dbReference type="Gene3D" id="3.30.2010.10">
    <property type="entry name" value="Metalloproteases ('zincins'), catalytic domain"/>
    <property type="match status" value="1"/>
</dbReference>
<dbReference type="InterPro" id="IPR001915">
    <property type="entry name" value="Peptidase_M48"/>
</dbReference>
<protein>
    <recommendedName>
        <fullName evidence="8">Peptidase M48 domain-containing protein</fullName>
    </recommendedName>
</protein>
<keyword evidence="2" id="KW-0479">Metal-binding</keyword>
<evidence type="ECO:0000256" key="6">
    <source>
        <dbReference type="RuleBase" id="RU003983"/>
    </source>
</evidence>
<evidence type="ECO:0000256" key="5">
    <source>
        <dbReference type="ARBA" id="ARBA00023049"/>
    </source>
</evidence>
<comment type="caution">
    <text evidence="9">The sequence shown here is derived from an EMBL/GenBank/DDBJ whole genome shotgun (WGS) entry which is preliminary data.</text>
</comment>
<feature type="transmembrane region" description="Helical" evidence="7">
    <location>
        <begin position="93"/>
        <end position="112"/>
    </location>
</feature>
<gene>
    <name evidence="9" type="ORF">B1813_17965</name>
</gene>
<keyword evidence="5 6" id="KW-0482">Metalloprotease</keyword>
<dbReference type="RefSeq" id="WP_081193808.1">
    <property type="nucleotide sequence ID" value="NZ_MWIH01000007.1"/>
</dbReference>
<proteinExistence type="inferred from homology"/>
<evidence type="ECO:0000313" key="10">
    <source>
        <dbReference type="Proteomes" id="UP000192591"/>
    </source>
</evidence>
<dbReference type="EMBL" id="MWIH01000007">
    <property type="protein sequence ID" value="OQO90307.1"/>
    <property type="molecule type" value="Genomic_DNA"/>
</dbReference>
<dbReference type="GO" id="GO:0046872">
    <property type="term" value="F:metal ion binding"/>
    <property type="evidence" value="ECO:0007669"/>
    <property type="project" value="UniProtKB-KW"/>
</dbReference>
<keyword evidence="1 6" id="KW-0645">Protease</keyword>
<dbReference type="PANTHER" id="PTHR34978">
    <property type="entry name" value="POSSIBLE SENSOR-TRANSDUCER PROTEIN BLAR"/>
    <property type="match status" value="1"/>
</dbReference>
<name>A0A1V8ZZG1_SACPI</name>
<evidence type="ECO:0000256" key="4">
    <source>
        <dbReference type="ARBA" id="ARBA00022833"/>
    </source>
</evidence>
<dbReference type="Proteomes" id="UP000192591">
    <property type="component" value="Unassembled WGS sequence"/>
</dbReference>
<evidence type="ECO:0000313" key="9">
    <source>
        <dbReference type="EMBL" id="OQO90307.1"/>
    </source>
</evidence>
<evidence type="ECO:0000256" key="3">
    <source>
        <dbReference type="ARBA" id="ARBA00022801"/>
    </source>
</evidence>
<feature type="transmembrane region" description="Helical" evidence="7">
    <location>
        <begin position="33"/>
        <end position="56"/>
    </location>
</feature>
<feature type="domain" description="Peptidase M48" evidence="8">
    <location>
        <begin position="138"/>
        <end position="197"/>
    </location>
</feature>
<dbReference type="GO" id="GO:0006508">
    <property type="term" value="P:proteolysis"/>
    <property type="evidence" value="ECO:0007669"/>
    <property type="project" value="UniProtKB-KW"/>
</dbReference>
<comment type="similarity">
    <text evidence="6">Belongs to the peptidase M48 family.</text>
</comment>
<dbReference type="STRING" id="1962155.B1813_17965"/>
<keyword evidence="3 6" id="KW-0378">Hydrolase</keyword>
<dbReference type="AlphaFoldDB" id="A0A1V8ZZG1"/>
<keyword evidence="7" id="KW-0812">Transmembrane</keyword>
<accession>A0A1V8ZZG1</accession>
<evidence type="ECO:0000256" key="1">
    <source>
        <dbReference type="ARBA" id="ARBA00022670"/>
    </source>
</evidence>
<dbReference type="Pfam" id="PF01435">
    <property type="entry name" value="Peptidase_M48"/>
    <property type="match status" value="1"/>
</dbReference>
<evidence type="ECO:0000256" key="7">
    <source>
        <dbReference type="SAM" id="Phobius"/>
    </source>
</evidence>
<dbReference type="GO" id="GO:0004222">
    <property type="term" value="F:metalloendopeptidase activity"/>
    <property type="evidence" value="ECO:0007669"/>
    <property type="project" value="InterPro"/>
</dbReference>
<keyword evidence="4 6" id="KW-0862">Zinc</keyword>
<keyword evidence="7" id="KW-0472">Membrane</keyword>
<comment type="cofactor">
    <cofactor evidence="6">
        <name>Zn(2+)</name>
        <dbReference type="ChEBI" id="CHEBI:29105"/>
    </cofactor>
    <text evidence="6">Binds 1 zinc ion per subunit.</text>
</comment>
<dbReference type="PANTHER" id="PTHR34978:SF3">
    <property type="entry name" value="SLR0241 PROTEIN"/>
    <property type="match status" value="1"/>
</dbReference>
<sequence length="313" mass="32321">MTLALGLLAAAVVLGAAAPLYLRVTVTPRLRPGLALAGWVSSGLAVLLLVPIAGLLLAFPSGDGLDGLIGMAGSCVNVFVAHGDVVWADVARLSGAAVLLAATVRTIAVGLGRTRRHRRCGRDHVTLLRSLGRAEGRVLWLESPDPVAYSVGGRAGTVVATRGVARLNPHERDAVLAHEQAHLRGRHHLLVLAADIAATALPFVPLFRQAPSAVRVLVELAADAAAARRHGPEPVRAALLAVVTGQAPDTALAMSRDAVDARLLWLEKGRALAPRMPVRADYAVGAALTAVPAVLAVATVVLLVAFYCVAAAS</sequence>
<feature type="transmembrane region" description="Helical" evidence="7">
    <location>
        <begin position="282"/>
        <end position="310"/>
    </location>
</feature>
<reference evidence="9 10" key="1">
    <citation type="submission" date="2017-02" db="EMBL/GenBank/DDBJ databases">
        <title>Draft genome of Saccharomonospora sp. 154.</title>
        <authorList>
            <person name="Alonso-Carmona G.S."/>
            <person name="De La Haba R."/>
            <person name="Vera-Gargallo B."/>
            <person name="Sandoval-Trujillo A.H."/>
            <person name="Ramirez-Duran N."/>
            <person name="Ventosa A."/>
        </authorList>
    </citation>
    <scope>NUCLEOTIDE SEQUENCE [LARGE SCALE GENOMIC DNA]</scope>
    <source>
        <strain evidence="9 10">LRS4.154</strain>
    </source>
</reference>